<protein>
    <submittedName>
        <fullName evidence="1">Uncharacterized protein</fullName>
    </submittedName>
</protein>
<organism evidence="1 2">
    <name type="scientific">Metapseudomonas boanensis</name>
    <dbReference type="NCBI Taxonomy" id="2822138"/>
    <lineage>
        <taxon>Bacteria</taxon>
        <taxon>Pseudomonadati</taxon>
        <taxon>Pseudomonadota</taxon>
        <taxon>Gammaproteobacteria</taxon>
        <taxon>Pseudomonadales</taxon>
        <taxon>Pseudomonadaceae</taxon>
        <taxon>Metapseudomonas</taxon>
    </lineage>
</organism>
<dbReference type="Proteomes" id="UP001519667">
    <property type="component" value="Unassembled WGS sequence"/>
</dbReference>
<name>A0ABS5XAZ0_9GAMM</name>
<dbReference type="Gene3D" id="3.30.420.10">
    <property type="entry name" value="Ribonuclease H-like superfamily/Ribonuclease H"/>
    <property type="match status" value="1"/>
</dbReference>
<dbReference type="RefSeq" id="WP_215369260.1">
    <property type="nucleotide sequence ID" value="NZ_JAGTIS010000001.1"/>
</dbReference>
<accession>A0ABS5XAZ0</accession>
<comment type="caution">
    <text evidence="1">The sequence shown here is derived from an EMBL/GenBank/DDBJ whole genome shotgun (WGS) entry which is preliminary data.</text>
</comment>
<proteinExistence type="predicted"/>
<gene>
    <name evidence="1" type="ORF">J7302_01345</name>
</gene>
<dbReference type="EMBL" id="JAGTIS010000001">
    <property type="protein sequence ID" value="MBT8764797.1"/>
    <property type="molecule type" value="Genomic_DNA"/>
</dbReference>
<dbReference type="InterPro" id="IPR012337">
    <property type="entry name" value="RNaseH-like_sf"/>
</dbReference>
<evidence type="ECO:0000313" key="2">
    <source>
        <dbReference type="Proteomes" id="UP001519667"/>
    </source>
</evidence>
<dbReference type="InterPro" id="IPR036397">
    <property type="entry name" value="RNaseH_sf"/>
</dbReference>
<keyword evidence="2" id="KW-1185">Reference proteome</keyword>
<evidence type="ECO:0000313" key="1">
    <source>
        <dbReference type="EMBL" id="MBT8764797.1"/>
    </source>
</evidence>
<sequence>MSNTLPGFSTHLAKWILRGWRRKDKKRVEHRDLWEHIVREGDRHQLKIVWTEQREKIRQAAELAAISRDGERFYRRHRASPDVASQADATLDHGRRDMEVFGAPLTKGRAFPQEDTPKA</sequence>
<reference evidence="1 2" key="1">
    <citation type="submission" date="2021-04" db="EMBL/GenBank/DDBJ databases">
        <title>Pseudomonas boanensis sp. nov., a bacterium isolated from river water used for household purposes in Boane District, Mozambique.</title>
        <authorList>
            <person name="Nicklasson M."/>
            <person name="Martin-Rodriguez A.J."/>
            <person name="Thorell K."/>
            <person name="Neves L."/>
            <person name="Mussagy A."/>
            <person name="Rydberg H.A."/>
            <person name="Hernroth B."/>
            <person name="Svensson-Stadler L."/>
            <person name="Sjoling A."/>
        </authorList>
    </citation>
    <scope>NUCLEOTIDE SEQUENCE [LARGE SCALE GENOMIC DNA]</scope>
    <source>
        <strain evidence="1 2">DB1</strain>
    </source>
</reference>
<dbReference type="SUPFAM" id="SSF53098">
    <property type="entry name" value="Ribonuclease H-like"/>
    <property type="match status" value="1"/>
</dbReference>